<dbReference type="Gene3D" id="2.160.10.10">
    <property type="entry name" value="Hexapeptide repeat proteins"/>
    <property type="match status" value="1"/>
</dbReference>
<evidence type="ECO:0000256" key="3">
    <source>
        <dbReference type="ARBA" id="ARBA00022679"/>
    </source>
</evidence>
<evidence type="ECO:0000256" key="1">
    <source>
        <dbReference type="ARBA" id="ARBA00022516"/>
    </source>
</evidence>
<keyword evidence="3 8" id="KW-0808">Transferase</keyword>
<dbReference type="GO" id="GO:0016410">
    <property type="term" value="F:N-acyltransferase activity"/>
    <property type="evidence" value="ECO:0007669"/>
    <property type="project" value="InterPro"/>
</dbReference>
<proteinExistence type="predicted"/>
<dbReference type="Proteomes" id="UP000236454">
    <property type="component" value="Unassembled WGS sequence"/>
</dbReference>
<gene>
    <name evidence="8" type="ORF">SAMN05216474_1795</name>
</gene>
<dbReference type="RefSeq" id="WP_090248520.1">
    <property type="nucleotide sequence ID" value="NZ_FPAS01000002.1"/>
</dbReference>
<evidence type="ECO:0000259" key="7">
    <source>
        <dbReference type="Pfam" id="PF04613"/>
    </source>
</evidence>
<dbReference type="CDD" id="cd03352">
    <property type="entry name" value="LbH_LpxD"/>
    <property type="match status" value="1"/>
</dbReference>
<evidence type="ECO:0000256" key="6">
    <source>
        <dbReference type="ARBA" id="ARBA00023315"/>
    </source>
</evidence>
<dbReference type="STRING" id="477690.SAMN05216474_1795"/>
<accession>A0A1I7A0U3</accession>
<dbReference type="SUPFAM" id="SSF51161">
    <property type="entry name" value="Trimeric LpxA-like enzymes"/>
    <property type="match status" value="1"/>
</dbReference>
<dbReference type="Pfam" id="PF04613">
    <property type="entry name" value="LpxD"/>
    <property type="match status" value="1"/>
</dbReference>
<dbReference type="InterPro" id="IPR011004">
    <property type="entry name" value="Trimer_LpxA-like_sf"/>
</dbReference>
<dbReference type="EMBL" id="FPAS01000002">
    <property type="protein sequence ID" value="SFT68517.1"/>
    <property type="molecule type" value="Genomic_DNA"/>
</dbReference>
<dbReference type="Pfam" id="PF00132">
    <property type="entry name" value="Hexapep"/>
    <property type="match status" value="2"/>
</dbReference>
<feature type="domain" description="UDP-3-O-[3-hydroxymyristoyl] glucosamine N-acyltransferase non-repeat region" evidence="7">
    <location>
        <begin position="26"/>
        <end position="91"/>
    </location>
</feature>
<keyword evidence="1" id="KW-0444">Lipid biosynthesis</keyword>
<dbReference type="GO" id="GO:0016020">
    <property type="term" value="C:membrane"/>
    <property type="evidence" value="ECO:0007669"/>
    <property type="project" value="GOC"/>
</dbReference>
<dbReference type="InterPro" id="IPR020573">
    <property type="entry name" value="UDP_GlcNAc_AcTrfase_non-rep"/>
</dbReference>
<sequence>MKLERQYSLQEIAAILDCKFIGDPNHVVEGLNEIHRVVEGDIVFVDHPKYYKKALNSAATTILIDQEVDFPEGKALLVSDAPFDDFNRLTKHFRPFQAQTGEISSGSDIHESVVLYPNVFVGKNVQIGEGSIIYPGAVIMDNTRIDKHVIVGPNSVVGHSAFYYKKKGVEYDRMHTCGGVWLQDNVELGAMCTIDAGVTSLTIIGEGSKLDNQVHIGHDTEIGKHCLFAANVGIAGCVNIEDRVTIWGQVGCTSDVTVGEGAIIMAQSGISKSLEGGKSYFGSPCQELRVAYREMAAVRRLPEIIENL</sequence>
<keyword evidence="2" id="KW-0441">Lipid A biosynthesis</keyword>
<dbReference type="GO" id="GO:0009245">
    <property type="term" value="P:lipid A biosynthetic process"/>
    <property type="evidence" value="ECO:0007669"/>
    <property type="project" value="UniProtKB-KW"/>
</dbReference>
<evidence type="ECO:0000256" key="4">
    <source>
        <dbReference type="ARBA" id="ARBA00022737"/>
    </source>
</evidence>
<protein>
    <submittedName>
        <fullName evidence="8">UDP-3-O-[3-hydroxymyristoyl] glucosamine N-acyltransferase</fullName>
    </submittedName>
</protein>
<dbReference type="InterPro" id="IPR007691">
    <property type="entry name" value="LpxD"/>
</dbReference>
<dbReference type="Gene3D" id="3.40.1390.10">
    <property type="entry name" value="MurE/MurF, N-terminal domain"/>
    <property type="match status" value="1"/>
</dbReference>
<dbReference type="PANTHER" id="PTHR43378:SF2">
    <property type="entry name" value="UDP-3-O-ACYLGLUCOSAMINE N-ACYLTRANSFERASE 1, MITOCHONDRIAL-RELATED"/>
    <property type="match status" value="1"/>
</dbReference>
<organism evidence="8 9">
    <name type="scientific">Lishizhenia tianjinensis</name>
    <dbReference type="NCBI Taxonomy" id="477690"/>
    <lineage>
        <taxon>Bacteria</taxon>
        <taxon>Pseudomonadati</taxon>
        <taxon>Bacteroidota</taxon>
        <taxon>Flavobacteriia</taxon>
        <taxon>Flavobacteriales</taxon>
        <taxon>Crocinitomicaceae</taxon>
        <taxon>Lishizhenia</taxon>
    </lineage>
</organism>
<dbReference type="AlphaFoldDB" id="A0A1I7A0U3"/>
<dbReference type="InterPro" id="IPR001451">
    <property type="entry name" value="Hexapep"/>
</dbReference>
<evidence type="ECO:0000313" key="9">
    <source>
        <dbReference type="Proteomes" id="UP000236454"/>
    </source>
</evidence>
<name>A0A1I7A0U3_9FLAO</name>
<keyword evidence="4" id="KW-0677">Repeat</keyword>
<evidence type="ECO:0000313" key="8">
    <source>
        <dbReference type="EMBL" id="SFT68517.1"/>
    </source>
</evidence>
<reference evidence="8 9" key="1">
    <citation type="submission" date="2016-10" db="EMBL/GenBank/DDBJ databases">
        <authorList>
            <person name="de Groot N.N."/>
        </authorList>
    </citation>
    <scope>NUCLEOTIDE SEQUENCE [LARGE SCALE GENOMIC DNA]</scope>
    <source>
        <strain evidence="8 9">CGMCC 1.7005</strain>
    </source>
</reference>
<dbReference type="PANTHER" id="PTHR43378">
    <property type="entry name" value="UDP-3-O-ACYLGLUCOSAMINE N-ACYLTRANSFERASE"/>
    <property type="match status" value="1"/>
</dbReference>
<dbReference type="OrthoDB" id="9784739at2"/>
<keyword evidence="5" id="KW-0443">Lipid metabolism</keyword>
<keyword evidence="6 8" id="KW-0012">Acyltransferase</keyword>
<evidence type="ECO:0000256" key="5">
    <source>
        <dbReference type="ARBA" id="ARBA00023098"/>
    </source>
</evidence>
<evidence type="ECO:0000256" key="2">
    <source>
        <dbReference type="ARBA" id="ARBA00022556"/>
    </source>
</evidence>
<keyword evidence="9" id="KW-1185">Reference proteome</keyword>